<name>Q9K769_HALH5</name>
<evidence type="ECO:0000313" key="3">
    <source>
        <dbReference type="Proteomes" id="UP000001258"/>
    </source>
</evidence>
<dbReference type="AlphaFoldDB" id="Q9K769"/>
<dbReference type="OrthoDB" id="2676810at2"/>
<dbReference type="PIR" id="F84087">
    <property type="entry name" value="F84087"/>
</dbReference>
<keyword evidence="1" id="KW-0812">Transmembrane</keyword>
<gene>
    <name evidence="2" type="ordered locus">BH3502</name>
</gene>
<keyword evidence="3" id="KW-1185">Reference proteome</keyword>
<dbReference type="Proteomes" id="UP000001258">
    <property type="component" value="Chromosome"/>
</dbReference>
<dbReference type="HOGENOM" id="CLU_1329744_0_0_9"/>
<keyword evidence="1" id="KW-0472">Membrane</keyword>
<proteinExistence type="predicted"/>
<dbReference type="EMBL" id="BA000004">
    <property type="protein sequence ID" value="BAB07221.1"/>
    <property type="molecule type" value="Genomic_DNA"/>
</dbReference>
<feature type="transmembrane region" description="Helical" evidence="1">
    <location>
        <begin position="7"/>
        <end position="29"/>
    </location>
</feature>
<keyword evidence="1" id="KW-1133">Transmembrane helix</keyword>
<dbReference type="RefSeq" id="WP_010899633.1">
    <property type="nucleotide sequence ID" value="NC_002570.2"/>
</dbReference>
<sequence length="206" mass="23659">MTLLKKSLYIIAYYIVVATFSCLAFSSLIDSYEQTATLPDGLSPDSLRITIYLEEADKELLTTDQFIEQLMSQGDQPFLLYKDVDMAYGKFFYLQQRDLPVSKVDWMQAYEDQPVAVLDHAMKHNTIEKGEKKYFRYNNQDYEVIDLFTPKNHVMELERSFFISLDPTTNIAGVYNIDGLSPNTVNQALMSLQEEVPALLFDGLSI</sequence>
<reference evidence="2 3" key="1">
    <citation type="journal article" date="2000" name="Nucleic Acids Res.">
        <title>Complete genome sequence of the alkaliphilic bacterium Bacillus halodurans and genomic sequence comparison with Bacillus subtilis.</title>
        <authorList>
            <person name="Takami H."/>
            <person name="Nakasone K."/>
            <person name="Takaki Y."/>
            <person name="Maeno G."/>
            <person name="Sasaki R."/>
            <person name="Masui N."/>
            <person name="Fuji F."/>
            <person name="Hirama C."/>
            <person name="Nakamura Y."/>
            <person name="Ogasawara N."/>
            <person name="Kuhara S."/>
            <person name="Horikoshi K."/>
        </authorList>
    </citation>
    <scope>NUCLEOTIDE SEQUENCE [LARGE SCALE GENOMIC DNA]</scope>
    <source>
        <strain evidence="3">ATCC BAA-125 / DSM 18197 / FERM 7344 / JCM 9153 / C-125</strain>
    </source>
</reference>
<protein>
    <submittedName>
        <fullName evidence="2">BH3502 protein</fullName>
    </submittedName>
</protein>
<dbReference type="PROSITE" id="PS51257">
    <property type="entry name" value="PROKAR_LIPOPROTEIN"/>
    <property type="match status" value="1"/>
</dbReference>
<accession>Q9K769</accession>
<dbReference type="KEGG" id="bha:BH3502"/>
<evidence type="ECO:0000256" key="1">
    <source>
        <dbReference type="SAM" id="Phobius"/>
    </source>
</evidence>
<organism evidence="2 3">
    <name type="scientific">Halalkalibacterium halodurans (strain ATCC BAA-125 / DSM 18197 / FERM 7344 / JCM 9153 / C-125)</name>
    <name type="common">Bacillus halodurans</name>
    <dbReference type="NCBI Taxonomy" id="272558"/>
    <lineage>
        <taxon>Bacteria</taxon>
        <taxon>Bacillati</taxon>
        <taxon>Bacillota</taxon>
        <taxon>Bacilli</taxon>
        <taxon>Bacillales</taxon>
        <taxon>Bacillaceae</taxon>
        <taxon>Halalkalibacterium (ex Joshi et al. 2022)</taxon>
    </lineage>
</organism>
<evidence type="ECO:0000313" key="2">
    <source>
        <dbReference type="EMBL" id="BAB07221.1"/>
    </source>
</evidence>